<keyword evidence="3" id="KW-1185">Reference proteome</keyword>
<organism evidence="2 3">
    <name type="scientific">Pseudochelatococcus lubricantis</name>
    <dbReference type="NCBI Taxonomy" id="1538102"/>
    <lineage>
        <taxon>Bacteria</taxon>
        <taxon>Pseudomonadati</taxon>
        <taxon>Pseudomonadota</taxon>
        <taxon>Alphaproteobacteria</taxon>
        <taxon>Hyphomicrobiales</taxon>
        <taxon>Chelatococcaceae</taxon>
        <taxon>Pseudochelatococcus</taxon>
    </lineage>
</organism>
<accession>A0ABX0V769</accession>
<name>A0ABX0V769_9HYPH</name>
<dbReference type="EMBL" id="JAASQI010000009">
    <property type="protein sequence ID" value="NIJ59620.1"/>
    <property type="molecule type" value="Genomic_DNA"/>
</dbReference>
<evidence type="ECO:0000256" key="1">
    <source>
        <dbReference type="SAM" id="MobiDB-lite"/>
    </source>
</evidence>
<gene>
    <name evidence="2" type="ORF">FHS82_003478</name>
</gene>
<dbReference type="Proteomes" id="UP001429580">
    <property type="component" value="Unassembled WGS sequence"/>
</dbReference>
<dbReference type="Pfam" id="PF05258">
    <property type="entry name" value="DciA"/>
    <property type="match status" value="1"/>
</dbReference>
<comment type="caution">
    <text evidence="2">The sequence shown here is derived from an EMBL/GenBank/DDBJ whole genome shotgun (WGS) entry which is preliminary data.</text>
</comment>
<evidence type="ECO:0000313" key="3">
    <source>
        <dbReference type="Proteomes" id="UP001429580"/>
    </source>
</evidence>
<dbReference type="PIRSF" id="PIRSF032064">
    <property type="entry name" value="UCP032064"/>
    <property type="match status" value="1"/>
</dbReference>
<protein>
    <recommendedName>
        <fullName evidence="4">DUF721 domain-containing protein</fullName>
    </recommendedName>
</protein>
<reference evidence="2 3" key="1">
    <citation type="submission" date="2020-03" db="EMBL/GenBank/DDBJ databases">
        <title>Genomic Encyclopedia of Type Strains, Phase IV (KMG-IV): sequencing the most valuable type-strain genomes for metagenomic binning, comparative biology and taxonomic classification.</title>
        <authorList>
            <person name="Goeker M."/>
        </authorList>
    </citation>
    <scope>NUCLEOTIDE SEQUENCE [LARGE SCALE GENOMIC DNA]</scope>
    <source>
        <strain evidence="2 3">DSM 103870</strain>
    </source>
</reference>
<proteinExistence type="predicted"/>
<evidence type="ECO:0008006" key="4">
    <source>
        <dbReference type="Google" id="ProtNLM"/>
    </source>
</evidence>
<dbReference type="RefSeq" id="WP_166955151.1">
    <property type="nucleotide sequence ID" value="NZ_JAASQI010000009.1"/>
</dbReference>
<dbReference type="InterPro" id="IPR007922">
    <property type="entry name" value="DciA-like"/>
</dbReference>
<sequence>MVNVRHSVRLKPLAELVDRCIEPVLAAQGFAAADVILAWPEIVGERLARHTEPLQVLWPRRGRGAGGTGGRANRKMPQYDEAASQPATLVVRVTGAFALELQHMAPVVVERVNVHFGWRCVGQLALRQGPIRRRTVAPVPEPKLDPAQERMVRDAVANVADDPLRQALERLGRAVLARGNG</sequence>
<dbReference type="InterPro" id="IPR010593">
    <property type="entry name" value="DUF1159"/>
</dbReference>
<evidence type="ECO:0000313" key="2">
    <source>
        <dbReference type="EMBL" id="NIJ59620.1"/>
    </source>
</evidence>
<feature type="region of interest" description="Disordered" evidence="1">
    <location>
        <begin position="59"/>
        <end position="79"/>
    </location>
</feature>